<feature type="transmembrane region" description="Helical" evidence="1">
    <location>
        <begin position="35"/>
        <end position="55"/>
    </location>
</feature>
<sequence length="95" mass="10727">MLLFLLARFHSVENIWRQDDPHDDFANEYNTVSVLALLLAVVSLAVSIPSATGLIPVKPFRNRYVCAVARKETRYHSNHMTIRISFAGIVQGRST</sequence>
<dbReference type="AlphaFoldDB" id="A0A368F7P9"/>
<accession>A0A368F7P9</accession>
<protein>
    <submittedName>
        <fullName evidence="2">Uncharacterized protein</fullName>
    </submittedName>
</protein>
<keyword evidence="1" id="KW-1133">Transmembrane helix</keyword>
<keyword evidence="1" id="KW-0472">Membrane</keyword>
<organism evidence="2 3">
    <name type="scientific">Ancylostoma caninum</name>
    <name type="common">Dog hookworm</name>
    <dbReference type="NCBI Taxonomy" id="29170"/>
    <lineage>
        <taxon>Eukaryota</taxon>
        <taxon>Metazoa</taxon>
        <taxon>Ecdysozoa</taxon>
        <taxon>Nematoda</taxon>
        <taxon>Chromadorea</taxon>
        <taxon>Rhabditida</taxon>
        <taxon>Rhabditina</taxon>
        <taxon>Rhabditomorpha</taxon>
        <taxon>Strongyloidea</taxon>
        <taxon>Ancylostomatidae</taxon>
        <taxon>Ancylostomatinae</taxon>
        <taxon>Ancylostoma</taxon>
    </lineage>
</organism>
<keyword evidence="1" id="KW-0812">Transmembrane</keyword>
<name>A0A368F7P9_ANCCA</name>
<dbReference type="EMBL" id="JOJR01003013">
    <property type="protein sequence ID" value="RCN28123.1"/>
    <property type="molecule type" value="Genomic_DNA"/>
</dbReference>
<comment type="caution">
    <text evidence="2">The sequence shown here is derived from an EMBL/GenBank/DDBJ whole genome shotgun (WGS) entry which is preliminary data.</text>
</comment>
<reference evidence="2 3" key="1">
    <citation type="submission" date="2014-10" db="EMBL/GenBank/DDBJ databases">
        <title>Draft genome of the hookworm Ancylostoma caninum.</title>
        <authorList>
            <person name="Mitreva M."/>
        </authorList>
    </citation>
    <scope>NUCLEOTIDE SEQUENCE [LARGE SCALE GENOMIC DNA]</scope>
    <source>
        <strain evidence="2 3">Baltimore</strain>
    </source>
</reference>
<keyword evidence="3" id="KW-1185">Reference proteome</keyword>
<evidence type="ECO:0000256" key="1">
    <source>
        <dbReference type="SAM" id="Phobius"/>
    </source>
</evidence>
<evidence type="ECO:0000313" key="3">
    <source>
        <dbReference type="Proteomes" id="UP000252519"/>
    </source>
</evidence>
<proteinExistence type="predicted"/>
<gene>
    <name evidence="2" type="ORF">ANCCAN_26139</name>
</gene>
<evidence type="ECO:0000313" key="2">
    <source>
        <dbReference type="EMBL" id="RCN28123.1"/>
    </source>
</evidence>
<dbReference type="Proteomes" id="UP000252519">
    <property type="component" value="Unassembled WGS sequence"/>
</dbReference>